<comment type="similarity">
    <text evidence="13">Belongs to the LpxK family.</text>
</comment>
<comment type="pathway">
    <text evidence="2 13">Glycolipid biosynthesis; lipid IV(A) biosynthesis; lipid IV(A) from (3R)-3-hydroxytetradecanoyl-[acyl-carrier-protein] and UDP-N-acetyl-alpha-D-glucosamine: step 6/6.</text>
</comment>
<dbReference type="Proteomes" id="UP000313645">
    <property type="component" value="Unassembled WGS sequence"/>
</dbReference>
<evidence type="ECO:0000256" key="4">
    <source>
        <dbReference type="ARBA" id="ARBA00016436"/>
    </source>
</evidence>
<evidence type="ECO:0000256" key="3">
    <source>
        <dbReference type="ARBA" id="ARBA00012071"/>
    </source>
</evidence>
<dbReference type="SUPFAM" id="SSF52540">
    <property type="entry name" value="P-loop containing nucleoside triphosphate hydrolases"/>
    <property type="match status" value="1"/>
</dbReference>
<comment type="catalytic activity">
    <reaction evidence="13">
        <text>a lipid A disaccharide + ATP = a lipid IVA + ADP + H(+)</text>
        <dbReference type="Rhea" id="RHEA:67840"/>
        <dbReference type="ChEBI" id="CHEBI:15378"/>
        <dbReference type="ChEBI" id="CHEBI:30616"/>
        <dbReference type="ChEBI" id="CHEBI:176343"/>
        <dbReference type="ChEBI" id="CHEBI:176425"/>
        <dbReference type="ChEBI" id="CHEBI:456216"/>
        <dbReference type="EC" id="2.7.1.130"/>
    </reaction>
</comment>
<dbReference type="EC" id="2.7.1.130" evidence="3 13"/>
<keyword evidence="10 13" id="KW-0067">ATP-binding</keyword>
<evidence type="ECO:0000256" key="1">
    <source>
        <dbReference type="ARBA" id="ARBA00002274"/>
    </source>
</evidence>
<dbReference type="InterPro" id="IPR027417">
    <property type="entry name" value="P-loop_NTPase"/>
</dbReference>
<organism evidence="14 15">
    <name type="scientific">Marinobacter halodurans</name>
    <dbReference type="NCBI Taxonomy" id="2528979"/>
    <lineage>
        <taxon>Bacteria</taxon>
        <taxon>Pseudomonadati</taxon>
        <taxon>Pseudomonadota</taxon>
        <taxon>Gammaproteobacteria</taxon>
        <taxon>Pseudomonadales</taxon>
        <taxon>Marinobacteraceae</taxon>
        <taxon>Marinobacter</taxon>
    </lineage>
</organism>
<dbReference type="PANTHER" id="PTHR42724:SF1">
    <property type="entry name" value="TETRAACYLDISACCHARIDE 4'-KINASE, MITOCHONDRIAL-RELATED"/>
    <property type="match status" value="1"/>
</dbReference>
<comment type="function">
    <text evidence="1 13">Transfers the gamma-phosphate of ATP to the 4'-position of a tetraacyldisaccharide 1-phosphate intermediate (termed DS-1-P) to form tetraacyldisaccharide 1,4'-bis-phosphate (lipid IVA).</text>
</comment>
<evidence type="ECO:0000256" key="2">
    <source>
        <dbReference type="ARBA" id="ARBA00004870"/>
    </source>
</evidence>
<evidence type="ECO:0000256" key="11">
    <source>
        <dbReference type="ARBA" id="ARBA00023098"/>
    </source>
</evidence>
<keyword evidence="15" id="KW-1185">Reference proteome</keyword>
<proteinExistence type="inferred from homology"/>
<keyword evidence="9 13" id="KW-0418">Kinase</keyword>
<keyword evidence="5 13" id="KW-0444">Lipid biosynthesis</keyword>
<keyword evidence="8 13" id="KW-0547">Nucleotide-binding</keyword>
<keyword evidence="7 13" id="KW-0808">Transferase</keyword>
<dbReference type="InterPro" id="IPR003758">
    <property type="entry name" value="LpxK"/>
</dbReference>
<name>A0ABY1ZSR5_9GAMM</name>
<evidence type="ECO:0000256" key="13">
    <source>
        <dbReference type="HAMAP-Rule" id="MF_00409"/>
    </source>
</evidence>
<evidence type="ECO:0000256" key="6">
    <source>
        <dbReference type="ARBA" id="ARBA00022556"/>
    </source>
</evidence>
<dbReference type="PANTHER" id="PTHR42724">
    <property type="entry name" value="TETRAACYLDISACCHARIDE 4'-KINASE"/>
    <property type="match status" value="1"/>
</dbReference>
<dbReference type="EMBL" id="SJDL01000002">
    <property type="protein sequence ID" value="TBW59116.1"/>
    <property type="molecule type" value="Genomic_DNA"/>
</dbReference>
<evidence type="ECO:0000256" key="5">
    <source>
        <dbReference type="ARBA" id="ARBA00022516"/>
    </source>
</evidence>
<comment type="caution">
    <text evidence="14">The sequence shown here is derived from an EMBL/GenBank/DDBJ whole genome shotgun (WGS) entry which is preliminary data.</text>
</comment>
<keyword evidence="6 13" id="KW-0441">Lipid A biosynthesis</keyword>
<accession>A0ABY1ZSR5</accession>
<gene>
    <name evidence="13" type="primary">lpxK</name>
    <name evidence="14" type="ORF">EZI54_02040</name>
</gene>
<evidence type="ECO:0000256" key="12">
    <source>
        <dbReference type="ARBA" id="ARBA00029757"/>
    </source>
</evidence>
<dbReference type="NCBIfam" id="TIGR00682">
    <property type="entry name" value="lpxK"/>
    <property type="match status" value="1"/>
</dbReference>
<reference evidence="14 15" key="1">
    <citation type="submission" date="2019-02" db="EMBL/GenBank/DDBJ databases">
        <title>Marinobacter halodurans sp. nov., a marine bacterium isolated from sea tidal flat.</title>
        <authorList>
            <person name="Yoo Y."/>
            <person name="Lee D.W."/>
            <person name="Kim B.S."/>
            <person name="Kim J.-J."/>
        </authorList>
    </citation>
    <scope>NUCLEOTIDE SEQUENCE [LARGE SCALE GENOMIC DNA]</scope>
    <source>
        <strain evidence="14 15">YJ-S3-2</strain>
    </source>
</reference>
<sequence length="331" mass="36151">MVDRLWYGSGRPLWPLWPLAWLYRFITRRRRQAFLGGRRVATRPPVPVIVAGNITAGGTGKSPLTLAIVEHLKASGWRPAIVSRGYGGKADHYPLRVRNDTPANICGDEPRMLADQAQVPVIVDPMRARGAIWAYDEGLADVLVCDDGMQHYALGRDIEIAVFDGERGLGNGAPIPVGPLREDASRLGAVDAVVFNGRGIANIDHRHTAVMQLEPVGLANVVSGERQPVAWLSGRTVSAIAGIGNPERFFRTLRQLGAEVSARALPDHHEIQQGDLERPAGQPLIMTAKDAVKCRFLADGDCWALEIRASLPGTFWTMLDMRLAELTRTPA</sequence>
<evidence type="ECO:0000313" key="15">
    <source>
        <dbReference type="Proteomes" id="UP000313645"/>
    </source>
</evidence>
<evidence type="ECO:0000256" key="9">
    <source>
        <dbReference type="ARBA" id="ARBA00022777"/>
    </source>
</evidence>
<evidence type="ECO:0000256" key="10">
    <source>
        <dbReference type="ARBA" id="ARBA00022840"/>
    </source>
</evidence>
<dbReference type="CDD" id="cd01983">
    <property type="entry name" value="SIMIBI"/>
    <property type="match status" value="1"/>
</dbReference>
<evidence type="ECO:0000256" key="7">
    <source>
        <dbReference type="ARBA" id="ARBA00022679"/>
    </source>
</evidence>
<dbReference type="GO" id="GO:0009029">
    <property type="term" value="F:lipid-A 4'-kinase activity"/>
    <property type="evidence" value="ECO:0007669"/>
    <property type="project" value="UniProtKB-EC"/>
</dbReference>
<protein>
    <recommendedName>
        <fullName evidence="4 13">Tetraacyldisaccharide 4'-kinase</fullName>
        <ecNumber evidence="3 13">2.7.1.130</ecNumber>
    </recommendedName>
    <alternativeName>
        <fullName evidence="12 13">Lipid A 4'-kinase</fullName>
    </alternativeName>
</protein>
<comment type="caution">
    <text evidence="13">Lacks conserved residue(s) required for the propagation of feature annotation.</text>
</comment>
<evidence type="ECO:0000256" key="8">
    <source>
        <dbReference type="ARBA" id="ARBA00022741"/>
    </source>
</evidence>
<dbReference type="HAMAP" id="MF_00409">
    <property type="entry name" value="LpxK"/>
    <property type="match status" value="1"/>
</dbReference>
<evidence type="ECO:0000313" key="14">
    <source>
        <dbReference type="EMBL" id="TBW59116.1"/>
    </source>
</evidence>
<keyword evidence="11 13" id="KW-0443">Lipid metabolism</keyword>
<dbReference type="Pfam" id="PF02606">
    <property type="entry name" value="LpxK"/>
    <property type="match status" value="1"/>
</dbReference>
<dbReference type="RefSeq" id="WP_131478522.1">
    <property type="nucleotide sequence ID" value="NZ_SJDL01000002.1"/>
</dbReference>